<gene>
    <name evidence="1" type="ORF">KQX54_007718</name>
</gene>
<reference evidence="1 2" key="1">
    <citation type="journal article" date="2021" name="J. Hered.">
        <title>A chromosome-level genome assembly of the parasitoid wasp, Cotesia glomerata (Hymenoptera: Braconidae).</title>
        <authorList>
            <person name="Pinto B.J."/>
            <person name="Weis J.J."/>
            <person name="Gamble T."/>
            <person name="Ode P.J."/>
            <person name="Paul R."/>
            <person name="Zaspel J.M."/>
        </authorList>
    </citation>
    <scope>NUCLEOTIDE SEQUENCE [LARGE SCALE GENOMIC DNA]</scope>
    <source>
        <strain evidence="1">CgM1</strain>
    </source>
</reference>
<comment type="caution">
    <text evidence="1">The sequence shown here is derived from an EMBL/GenBank/DDBJ whole genome shotgun (WGS) entry which is preliminary data.</text>
</comment>
<evidence type="ECO:0000313" key="2">
    <source>
        <dbReference type="Proteomes" id="UP000826195"/>
    </source>
</evidence>
<name>A0AAV7IMD6_COTGL</name>
<organism evidence="1 2">
    <name type="scientific">Cotesia glomerata</name>
    <name type="common">Lepidopteran parasitic wasp</name>
    <name type="synonym">Apanteles glomeratus</name>
    <dbReference type="NCBI Taxonomy" id="32391"/>
    <lineage>
        <taxon>Eukaryota</taxon>
        <taxon>Metazoa</taxon>
        <taxon>Ecdysozoa</taxon>
        <taxon>Arthropoda</taxon>
        <taxon>Hexapoda</taxon>
        <taxon>Insecta</taxon>
        <taxon>Pterygota</taxon>
        <taxon>Neoptera</taxon>
        <taxon>Endopterygota</taxon>
        <taxon>Hymenoptera</taxon>
        <taxon>Apocrita</taxon>
        <taxon>Ichneumonoidea</taxon>
        <taxon>Braconidae</taxon>
        <taxon>Microgastrinae</taxon>
        <taxon>Cotesia</taxon>
    </lineage>
</organism>
<sequence>MEFVEHVVEEEQEKSKARLLLLLQSQSIWSSSKQEPGPNLFLPVPLAHIVLCRHGHAHERTLVHCVQQDSNFELNCEWMDQLSVARFQEPQQNIRYPREIRYVFTRRQIDPASGVDGIVTE</sequence>
<dbReference type="AlphaFoldDB" id="A0AAV7IMD6"/>
<proteinExistence type="predicted"/>
<keyword evidence="2" id="KW-1185">Reference proteome</keyword>
<dbReference type="EMBL" id="JAHXZJ010001119">
    <property type="protein sequence ID" value="KAH0554111.1"/>
    <property type="molecule type" value="Genomic_DNA"/>
</dbReference>
<dbReference type="Proteomes" id="UP000826195">
    <property type="component" value="Unassembled WGS sequence"/>
</dbReference>
<accession>A0AAV7IMD6</accession>
<evidence type="ECO:0000313" key="1">
    <source>
        <dbReference type="EMBL" id="KAH0554111.1"/>
    </source>
</evidence>
<protein>
    <submittedName>
        <fullName evidence="1">Uncharacterized protein</fullName>
    </submittedName>
</protein>